<dbReference type="EMBL" id="ACVI01000022">
    <property type="protein sequence ID" value="EET87817.1"/>
    <property type="molecule type" value="Genomic_DNA"/>
</dbReference>
<comment type="caution">
    <text evidence="1">The sequence shown here is derived from an EMBL/GenBank/DDBJ whole genome shotgun (WGS) entry which is preliminary data.</text>
</comment>
<dbReference type="AlphaFoldDB" id="C6PSD9"/>
<dbReference type="Proteomes" id="UP000004198">
    <property type="component" value="Unassembled WGS sequence"/>
</dbReference>
<accession>C6PSD9</accession>
<proteinExistence type="predicted"/>
<evidence type="ECO:0000313" key="2">
    <source>
        <dbReference type="Proteomes" id="UP000004198"/>
    </source>
</evidence>
<keyword evidence="2" id="KW-1185">Reference proteome</keyword>
<organism evidence="1 2">
    <name type="scientific">Clostridium carboxidivorans P7</name>
    <dbReference type="NCBI Taxonomy" id="536227"/>
    <lineage>
        <taxon>Bacteria</taxon>
        <taxon>Bacillati</taxon>
        <taxon>Bacillota</taxon>
        <taxon>Clostridia</taxon>
        <taxon>Eubacteriales</taxon>
        <taxon>Clostridiaceae</taxon>
        <taxon>Clostridium</taxon>
    </lineage>
</organism>
<protein>
    <submittedName>
        <fullName evidence="1">Uncharacterized protein</fullName>
    </submittedName>
</protein>
<name>C6PSD9_9CLOT</name>
<evidence type="ECO:0000313" key="1">
    <source>
        <dbReference type="EMBL" id="EET87817.1"/>
    </source>
</evidence>
<gene>
    <name evidence="1" type="ORF">CcarbDRAFT_1706</name>
</gene>
<sequence>MHDFQSIFEKISYKVAKVAAFCFLQRNSFNYVTNRGIWYKL</sequence>
<reference evidence="1 2" key="1">
    <citation type="submission" date="2009-06" db="EMBL/GenBank/DDBJ databases">
        <title>The draft genome of Clostridium carboxidivorans P7.</title>
        <authorList>
            <consortium name="US DOE Joint Genome Institute (JGI-PGF)"/>
            <person name="Lucas S."/>
            <person name="Copeland A."/>
            <person name="Lapidus A."/>
            <person name="Glavina del Rio T."/>
            <person name="Tice H."/>
            <person name="Bruce D."/>
            <person name="Goodwin L."/>
            <person name="Pitluck S."/>
            <person name="Larimer F."/>
            <person name="Land M.L."/>
            <person name="Hauser L."/>
            <person name="Hemme C.L."/>
        </authorList>
    </citation>
    <scope>NUCLEOTIDE SEQUENCE [LARGE SCALE GENOMIC DNA]</scope>
    <source>
        <strain evidence="1 2">P7</strain>
    </source>
</reference>
<dbReference type="RefSeq" id="WP_007060591.1">
    <property type="nucleotide sequence ID" value="NZ_ACVI01000022.1"/>
</dbReference>